<dbReference type="AlphaFoldDB" id="A0A6A2XP71"/>
<evidence type="ECO:0000313" key="2">
    <source>
        <dbReference type="EMBL" id="KAE8671670.1"/>
    </source>
</evidence>
<feature type="region of interest" description="Disordered" evidence="1">
    <location>
        <begin position="1"/>
        <end position="24"/>
    </location>
</feature>
<comment type="caution">
    <text evidence="2">The sequence shown here is derived from an EMBL/GenBank/DDBJ whole genome shotgun (WGS) entry which is preliminary data.</text>
</comment>
<keyword evidence="3" id="KW-1185">Reference proteome</keyword>
<evidence type="ECO:0000256" key="1">
    <source>
        <dbReference type="SAM" id="MobiDB-lite"/>
    </source>
</evidence>
<name>A0A6A2XP71_HIBSY</name>
<feature type="compositionally biased region" description="Low complexity" evidence="1">
    <location>
        <begin position="1"/>
        <end position="15"/>
    </location>
</feature>
<evidence type="ECO:0000313" key="3">
    <source>
        <dbReference type="Proteomes" id="UP000436088"/>
    </source>
</evidence>
<sequence length="103" mass="11200">MGSEFPSESSSVSSPLHWLPTVGPLHVKDNEPYRLRTAENRRKKKGCADTCCSVCLADYKGNDSLKAAAWLWPFVPSQVRRPLVVVARDVSSLPDAVVAAATC</sequence>
<dbReference type="EMBL" id="VEPZ02001466">
    <property type="protein sequence ID" value="KAE8671670.1"/>
    <property type="molecule type" value="Genomic_DNA"/>
</dbReference>
<gene>
    <name evidence="2" type="ORF">F3Y22_tig00111941pilonHSYRG00079</name>
</gene>
<accession>A0A6A2XP71</accession>
<proteinExistence type="predicted"/>
<reference evidence="2" key="1">
    <citation type="submission" date="2019-09" db="EMBL/GenBank/DDBJ databases">
        <title>Draft genome information of white flower Hibiscus syriacus.</title>
        <authorList>
            <person name="Kim Y.-M."/>
        </authorList>
    </citation>
    <scope>NUCLEOTIDE SEQUENCE [LARGE SCALE GENOMIC DNA]</scope>
    <source>
        <strain evidence="2">YM2019G1</strain>
    </source>
</reference>
<organism evidence="2 3">
    <name type="scientific">Hibiscus syriacus</name>
    <name type="common">Rose of Sharon</name>
    <dbReference type="NCBI Taxonomy" id="106335"/>
    <lineage>
        <taxon>Eukaryota</taxon>
        <taxon>Viridiplantae</taxon>
        <taxon>Streptophyta</taxon>
        <taxon>Embryophyta</taxon>
        <taxon>Tracheophyta</taxon>
        <taxon>Spermatophyta</taxon>
        <taxon>Magnoliopsida</taxon>
        <taxon>eudicotyledons</taxon>
        <taxon>Gunneridae</taxon>
        <taxon>Pentapetalae</taxon>
        <taxon>rosids</taxon>
        <taxon>malvids</taxon>
        <taxon>Malvales</taxon>
        <taxon>Malvaceae</taxon>
        <taxon>Malvoideae</taxon>
        <taxon>Hibiscus</taxon>
    </lineage>
</organism>
<protein>
    <submittedName>
        <fullName evidence="2">Uncharacterized protein</fullName>
    </submittedName>
</protein>
<dbReference type="Proteomes" id="UP000436088">
    <property type="component" value="Unassembled WGS sequence"/>
</dbReference>